<evidence type="ECO:0000313" key="2">
    <source>
        <dbReference type="EMBL" id="KAE8762621.1"/>
    </source>
</evidence>
<dbReference type="InterPro" id="IPR050289">
    <property type="entry name" value="TorD/DmsD_chaperones"/>
</dbReference>
<accession>A0A7J5UK30</accession>
<protein>
    <submittedName>
        <fullName evidence="2">Dehydrogenase</fullName>
    </submittedName>
</protein>
<name>A0A7J5UK30_9MICO</name>
<keyword evidence="1" id="KW-0143">Chaperone</keyword>
<proteinExistence type="predicted"/>
<dbReference type="Pfam" id="PF02613">
    <property type="entry name" value="Nitrate_red_del"/>
    <property type="match status" value="1"/>
</dbReference>
<dbReference type="InterPro" id="IPR036411">
    <property type="entry name" value="TorD-like_sf"/>
</dbReference>
<reference evidence="2 3" key="1">
    <citation type="submission" date="2019-10" db="EMBL/GenBank/DDBJ databases">
        <title>Georgenia wutianyii sp. nov. and Georgenia yuyongxinii sp. nov. isolated from plateau pika (Ochotona curzoniae) in the Qinghai-Tibet plateau of China.</title>
        <authorList>
            <person name="Tian Z."/>
        </authorList>
    </citation>
    <scope>NUCLEOTIDE SEQUENCE [LARGE SCALE GENOMIC DNA]</scope>
    <source>
        <strain evidence="2 3">DSM 21501</strain>
    </source>
</reference>
<dbReference type="AlphaFoldDB" id="A0A7J5UK30"/>
<dbReference type="PANTHER" id="PTHR34227:SF1">
    <property type="entry name" value="DIMETHYL SULFOXIDE REDUCTASE CHAPERONE-RELATED"/>
    <property type="match status" value="1"/>
</dbReference>
<comment type="caution">
    <text evidence="2">The sequence shown here is derived from an EMBL/GenBank/DDBJ whole genome shotgun (WGS) entry which is preliminary data.</text>
</comment>
<gene>
    <name evidence="2" type="ORF">GB883_18405</name>
</gene>
<sequence length="192" mass="20984">MLLAAPPAAVLGQVRDPGLLAHWPLPDHPECRRGVALLGESATAREAEAKIRTDYNRLFVGPERLKAPPYESVHRSPDHLVFDRETLEVRAAYAQFGLAAPRLNQEPDDHIGLELGFLATLCVLGLDAIEADDDGELARVLDALVAFLRDHVLRWASRCLTQVADGSATYFYQGVAALGLGTFARARETFLS</sequence>
<dbReference type="Gene3D" id="1.10.3480.10">
    <property type="entry name" value="TorD-like"/>
    <property type="match status" value="1"/>
</dbReference>
<evidence type="ECO:0000313" key="3">
    <source>
        <dbReference type="Proteomes" id="UP000451860"/>
    </source>
</evidence>
<dbReference type="EMBL" id="WHJE01000144">
    <property type="protein sequence ID" value="KAE8762621.1"/>
    <property type="molecule type" value="Genomic_DNA"/>
</dbReference>
<dbReference type="SUPFAM" id="SSF89155">
    <property type="entry name" value="TorD-like"/>
    <property type="match status" value="1"/>
</dbReference>
<evidence type="ECO:0000256" key="1">
    <source>
        <dbReference type="ARBA" id="ARBA00023186"/>
    </source>
</evidence>
<dbReference type="PANTHER" id="PTHR34227">
    <property type="entry name" value="CHAPERONE PROTEIN YCDY"/>
    <property type="match status" value="1"/>
</dbReference>
<organism evidence="2 3">
    <name type="scientific">Georgenia thermotolerans</name>
    <dbReference type="NCBI Taxonomy" id="527326"/>
    <lineage>
        <taxon>Bacteria</taxon>
        <taxon>Bacillati</taxon>
        <taxon>Actinomycetota</taxon>
        <taxon>Actinomycetes</taxon>
        <taxon>Micrococcales</taxon>
        <taxon>Bogoriellaceae</taxon>
        <taxon>Georgenia</taxon>
    </lineage>
</organism>
<dbReference type="Proteomes" id="UP000451860">
    <property type="component" value="Unassembled WGS sequence"/>
</dbReference>
<keyword evidence="3" id="KW-1185">Reference proteome</keyword>
<dbReference type="InterPro" id="IPR020945">
    <property type="entry name" value="DMSO/NO3_reduct_chaperone"/>
</dbReference>
<dbReference type="OrthoDB" id="9795302at2"/>